<dbReference type="OrthoDB" id="6149641at2759"/>
<dbReference type="OMA" id="MVDCELK"/>
<protein>
    <submittedName>
        <fullName evidence="1 2">Uncharacterized protein</fullName>
    </submittedName>
</protein>
<dbReference type="PANTHER" id="PTHR33332">
    <property type="entry name" value="REVERSE TRANSCRIPTASE DOMAIN-CONTAINING PROTEIN"/>
    <property type="match status" value="1"/>
</dbReference>
<dbReference type="EnsemblMetazoa" id="CapteT29844">
    <property type="protein sequence ID" value="CapteP29844"/>
    <property type="gene ID" value="CapteG29844"/>
</dbReference>
<reference evidence="1 3" key="2">
    <citation type="journal article" date="2013" name="Nature">
        <title>Insights into bilaterian evolution from three spiralian genomes.</title>
        <authorList>
            <person name="Simakov O."/>
            <person name="Marletaz F."/>
            <person name="Cho S.J."/>
            <person name="Edsinger-Gonzales E."/>
            <person name="Havlak P."/>
            <person name="Hellsten U."/>
            <person name="Kuo D.H."/>
            <person name="Larsson T."/>
            <person name="Lv J."/>
            <person name="Arendt D."/>
            <person name="Savage R."/>
            <person name="Osoegawa K."/>
            <person name="de Jong P."/>
            <person name="Grimwood J."/>
            <person name="Chapman J.A."/>
            <person name="Shapiro H."/>
            <person name="Aerts A."/>
            <person name="Otillar R.P."/>
            <person name="Terry A.Y."/>
            <person name="Boore J.L."/>
            <person name="Grigoriev I.V."/>
            <person name="Lindberg D.R."/>
            <person name="Seaver E.C."/>
            <person name="Weisblat D.A."/>
            <person name="Putnam N.H."/>
            <person name="Rokhsar D.S."/>
        </authorList>
    </citation>
    <scope>NUCLEOTIDE SEQUENCE</scope>
    <source>
        <strain evidence="1 3">I ESC-2004</strain>
    </source>
</reference>
<gene>
    <name evidence="1" type="ORF">CAPTEDRAFT_29844</name>
</gene>
<reference evidence="3" key="1">
    <citation type="submission" date="2012-12" db="EMBL/GenBank/DDBJ databases">
        <authorList>
            <person name="Hellsten U."/>
            <person name="Grimwood J."/>
            <person name="Chapman J.A."/>
            <person name="Shapiro H."/>
            <person name="Aerts A."/>
            <person name="Otillar R.P."/>
            <person name="Terry A.Y."/>
            <person name="Boore J.L."/>
            <person name="Simakov O."/>
            <person name="Marletaz F."/>
            <person name="Cho S.-J."/>
            <person name="Edsinger-Gonzales E."/>
            <person name="Havlak P."/>
            <person name="Kuo D.-H."/>
            <person name="Larsson T."/>
            <person name="Lv J."/>
            <person name="Arendt D."/>
            <person name="Savage R."/>
            <person name="Osoegawa K."/>
            <person name="de Jong P."/>
            <person name="Lindberg D.R."/>
            <person name="Seaver E.C."/>
            <person name="Weisblat D.A."/>
            <person name="Putnam N.H."/>
            <person name="Grigoriev I.V."/>
            <person name="Rokhsar D.S."/>
        </authorList>
    </citation>
    <scope>NUCLEOTIDE SEQUENCE</scope>
    <source>
        <strain evidence="3">I ESC-2004</strain>
    </source>
</reference>
<dbReference type="EMBL" id="AMQN01034117">
    <property type="status" value="NOT_ANNOTATED_CDS"/>
    <property type="molecule type" value="Genomic_DNA"/>
</dbReference>
<dbReference type="Proteomes" id="UP000014760">
    <property type="component" value="Unassembled WGS sequence"/>
</dbReference>
<evidence type="ECO:0000313" key="3">
    <source>
        <dbReference type="Proteomes" id="UP000014760"/>
    </source>
</evidence>
<proteinExistence type="predicted"/>
<dbReference type="EMBL" id="KB312247">
    <property type="protein sequence ID" value="ELT87564.1"/>
    <property type="molecule type" value="Genomic_DNA"/>
</dbReference>
<name>R7T992_CAPTE</name>
<feature type="non-terminal residue" evidence="1">
    <location>
        <position position="1"/>
    </location>
</feature>
<evidence type="ECO:0000313" key="1">
    <source>
        <dbReference type="EMBL" id="ELT87564.1"/>
    </source>
</evidence>
<feature type="non-terminal residue" evidence="1">
    <location>
        <position position="139"/>
    </location>
</feature>
<dbReference type="AlphaFoldDB" id="R7T992"/>
<evidence type="ECO:0000313" key="2">
    <source>
        <dbReference type="EnsemblMetazoa" id="CapteP29844"/>
    </source>
</evidence>
<dbReference type="HOGENOM" id="CLU_000680_22_1_1"/>
<sequence>SHAPIHFYYAMNRVNLDHVNVFKDLGVFIDQTLSFSTYIESTILKCNKMCSIVKRTIAFNAPVNVKSYLFISLCRSHLAFASLVWSPHLKSKVKQIESVQQSMIRFILNNADLSYIERCQFLDILPLLFKREITDLLFL</sequence>
<keyword evidence="3" id="KW-1185">Reference proteome</keyword>
<reference evidence="2" key="3">
    <citation type="submission" date="2015-06" db="UniProtKB">
        <authorList>
            <consortium name="EnsemblMetazoa"/>
        </authorList>
    </citation>
    <scope>IDENTIFICATION</scope>
</reference>
<accession>R7T992</accession>
<organism evidence="1">
    <name type="scientific">Capitella teleta</name>
    <name type="common">Polychaete worm</name>
    <dbReference type="NCBI Taxonomy" id="283909"/>
    <lineage>
        <taxon>Eukaryota</taxon>
        <taxon>Metazoa</taxon>
        <taxon>Spiralia</taxon>
        <taxon>Lophotrochozoa</taxon>
        <taxon>Annelida</taxon>
        <taxon>Polychaeta</taxon>
        <taxon>Sedentaria</taxon>
        <taxon>Scolecida</taxon>
        <taxon>Capitellidae</taxon>
        <taxon>Capitella</taxon>
    </lineage>
</organism>